<protein>
    <submittedName>
        <fullName evidence="1">Uncharacterized protein</fullName>
    </submittedName>
</protein>
<gene>
    <name evidence="1" type="ORF">KZC50_06275</name>
</gene>
<evidence type="ECO:0000313" key="1">
    <source>
        <dbReference type="EMBL" id="MDS0245220.1"/>
    </source>
</evidence>
<dbReference type="RefSeq" id="WP_310891041.1">
    <property type="nucleotide sequence ID" value="NZ_BAAAGR010000001.1"/>
</dbReference>
<dbReference type="EMBL" id="JAHWXH010000001">
    <property type="protein sequence ID" value="MDS0245220.1"/>
    <property type="molecule type" value="Genomic_DNA"/>
</dbReference>
<organism evidence="1 2">
    <name type="scientific">Microbacterium aurantiacum</name>
    <dbReference type="NCBI Taxonomy" id="162393"/>
    <lineage>
        <taxon>Bacteria</taxon>
        <taxon>Bacillati</taxon>
        <taxon>Actinomycetota</taxon>
        <taxon>Actinomycetes</taxon>
        <taxon>Micrococcales</taxon>
        <taxon>Microbacteriaceae</taxon>
        <taxon>Microbacterium</taxon>
    </lineage>
</organism>
<comment type="caution">
    <text evidence="1">The sequence shown here is derived from an EMBL/GenBank/DDBJ whole genome shotgun (WGS) entry which is preliminary data.</text>
</comment>
<accession>A0AAJ2HCT8</accession>
<proteinExistence type="predicted"/>
<dbReference type="GeneID" id="301457820"/>
<dbReference type="AlphaFoldDB" id="A0AAJ2HCT8"/>
<dbReference type="Proteomes" id="UP001183582">
    <property type="component" value="Unassembled WGS sequence"/>
</dbReference>
<name>A0AAJ2HCT8_9MICO</name>
<sequence>MTDTGATARPTRRVELTLRRPWFALYAGIRPTLVIAGRGQPTQWGVGTWQLPDDEDAALGVFLFSRGWRFGDAEAAIPAGDRRTWEYRAPALPFGRGRLRPTGEAPEREERR</sequence>
<evidence type="ECO:0000313" key="2">
    <source>
        <dbReference type="Proteomes" id="UP001183582"/>
    </source>
</evidence>
<reference evidence="1 2" key="1">
    <citation type="submission" date="2021-06" db="EMBL/GenBank/DDBJ databases">
        <title>Genome-based taxonomic framework of Microbacterium strains isolated from marine environment, the description of four new species and reclassification of four preexisting species.</title>
        <authorList>
            <person name="Lee S.D."/>
            <person name="Kim S.-M."/>
            <person name="Byeon Y.-S."/>
            <person name="Yang H.L."/>
            <person name="Kim I.S."/>
        </authorList>
    </citation>
    <scope>NUCLEOTIDE SEQUENCE [LARGE SCALE GENOMIC DNA]</scope>
    <source>
        <strain evidence="1 2">KACC 20514</strain>
    </source>
</reference>